<accession>A0A2S8GJ63</accession>
<keyword evidence="8" id="KW-0812">Transmembrane</keyword>
<dbReference type="Proteomes" id="UP000237819">
    <property type="component" value="Unassembled WGS sequence"/>
</dbReference>
<feature type="transmembrane region" description="Helical" evidence="8">
    <location>
        <begin position="12"/>
        <end position="33"/>
    </location>
</feature>
<protein>
    <recommendedName>
        <fullName evidence="2">peptidylprolyl isomerase</fullName>
        <ecNumber evidence="2">5.2.1.8</ecNumber>
    </recommendedName>
</protein>
<dbReference type="PANTHER" id="PTHR47245:SF1">
    <property type="entry name" value="FOLDASE PROTEIN PRSA"/>
    <property type="match status" value="1"/>
</dbReference>
<feature type="domain" description="PpiC" evidence="9">
    <location>
        <begin position="489"/>
        <end position="582"/>
    </location>
</feature>
<dbReference type="Gene3D" id="3.10.50.40">
    <property type="match status" value="2"/>
</dbReference>
<name>A0A2S8GJ63_9BACT</name>
<reference evidence="10 11" key="1">
    <citation type="submission" date="2018-02" db="EMBL/GenBank/DDBJ databases">
        <title>Comparative genomes isolates from brazilian mangrove.</title>
        <authorList>
            <person name="Araujo J.E."/>
            <person name="Taketani R.G."/>
            <person name="Silva M.C.P."/>
            <person name="Loureco M.V."/>
            <person name="Andreote F.D."/>
        </authorList>
    </citation>
    <scope>NUCLEOTIDE SEQUENCE [LARGE SCALE GENOMIC DNA]</scope>
    <source>
        <strain evidence="10 11">Nap-Phe MGV</strain>
    </source>
</reference>
<evidence type="ECO:0000256" key="7">
    <source>
        <dbReference type="SAM" id="MobiDB-lite"/>
    </source>
</evidence>
<evidence type="ECO:0000313" key="10">
    <source>
        <dbReference type="EMBL" id="PQO44466.1"/>
    </source>
</evidence>
<evidence type="ECO:0000256" key="3">
    <source>
        <dbReference type="ARBA" id="ARBA00022729"/>
    </source>
</evidence>
<evidence type="ECO:0000256" key="1">
    <source>
        <dbReference type="ARBA" id="ARBA00000971"/>
    </source>
</evidence>
<keyword evidence="3" id="KW-0732">Signal</keyword>
<dbReference type="EC" id="5.2.1.8" evidence="2"/>
<evidence type="ECO:0000256" key="5">
    <source>
        <dbReference type="ARBA" id="ARBA00023235"/>
    </source>
</evidence>
<keyword evidence="5 6" id="KW-0413">Isomerase</keyword>
<dbReference type="InterPro" id="IPR046357">
    <property type="entry name" value="PPIase_dom_sf"/>
</dbReference>
<feature type="region of interest" description="Disordered" evidence="7">
    <location>
        <begin position="44"/>
        <end position="82"/>
    </location>
</feature>
<dbReference type="OrthoDB" id="275776at2"/>
<keyword evidence="8" id="KW-1133">Transmembrane helix</keyword>
<keyword evidence="4 6" id="KW-0697">Rotamase</keyword>
<dbReference type="InterPro" id="IPR000297">
    <property type="entry name" value="PPIase_PpiC"/>
</dbReference>
<dbReference type="GO" id="GO:0003755">
    <property type="term" value="F:peptidyl-prolyl cis-trans isomerase activity"/>
    <property type="evidence" value="ECO:0007669"/>
    <property type="project" value="UniProtKB-KW"/>
</dbReference>
<comment type="caution">
    <text evidence="10">The sequence shown here is derived from an EMBL/GenBank/DDBJ whole genome shotgun (WGS) entry which is preliminary data.</text>
</comment>
<evidence type="ECO:0000256" key="6">
    <source>
        <dbReference type="PROSITE-ProRule" id="PRU00278"/>
    </source>
</evidence>
<gene>
    <name evidence="10" type="ORF">C5Y93_18825</name>
</gene>
<dbReference type="EMBL" id="PUHZ01000019">
    <property type="protein sequence ID" value="PQO44466.1"/>
    <property type="molecule type" value="Genomic_DNA"/>
</dbReference>
<evidence type="ECO:0000259" key="9">
    <source>
        <dbReference type="PROSITE" id="PS50198"/>
    </source>
</evidence>
<dbReference type="AlphaFoldDB" id="A0A2S8GJ63"/>
<comment type="catalytic activity">
    <reaction evidence="1">
        <text>[protein]-peptidylproline (omega=180) = [protein]-peptidylproline (omega=0)</text>
        <dbReference type="Rhea" id="RHEA:16237"/>
        <dbReference type="Rhea" id="RHEA-COMP:10747"/>
        <dbReference type="Rhea" id="RHEA-COMP:10748"/>
        <dbReference type="ChEBI" id="CHEBI:83833"/>
        <dbReference type="ChEBI" id="CHEBI:83834"/>
        <dbReference type="EC" id="5.2.1.8"/>
    </reaction>
</comment>
<evidence type="ECO:0000256" key="8">
    <source>
        <dbReference type="SAM" id="Phobius"/>
    </source>
</evidence>
<evidence type="ECO:0000256" key="2">
    <source>
        <dbReference type="ARBA" id="ARBA00013194"/>
    </source>
</evidence>
<dbReference type="RefSeq" id="WP_105336993.1">
    <property type="nucleotide sequence ID" value="NZ_PUHZ01000019.1"/>
</dbReference>
<sequence length="652" mass="72375">MTGKDATRRLPLGTSWVLAAVGFVVLIGGLVAWRQITGGPQQAEAQAPVAQRPVQQRPAQQRPVAQRPVAQAAAPAEQVAAPAPAGKTLQTVAVVNREPITRTALGDEALRRHGEEVLESLLNRHLIAIACQRQGIQITEADIDAEIHQIAKKFGLSVDRWLSLLQDERNVSLGQYRREIVWPTLALRRLAAAELTVTPEEVQAEMEKYYGPKVKVRMISVNNRRLAEELQTKVAADPDSFADTAKLHSEDESASARGLIPPIRRHIGNQEVEDMVFGLKPGEVSPVLFVANQYLIFKCEEILPADQIPAGNLEGIRQHLTDQVRDAKMRDAAATIYQKLQAQSQIVNVYNDPAKAAQMPGVAATINNQPVSLRELQEECISRHGVEVLEGEINRKILQQELTRRQLSVSEADLEAEILRAADSLGFLTKEGKPDMEAWLKHVTDEQGVTVELYVRDAVWPTVALKKLIGGNVQVTEADIQKGFAANYGPRAQVLAIMLDSERRAHEVWEMARRNPTEQFFGELARQYSIEPVSKNNDGQVPPIPRNGGQDLLENAAFELDPGELSHIIAAGQNWIILYGLGQTKPVINDLEVVRDELYKELHEKKMRLAMADEFDRLRENAQIDNFLANTTQAGKAYDTAVRQQMKAQQAK</sequence>
<dbReference type="InterPro" id="IPR027304">
    <property type="entry name" value="Trigger_fact/SurA_dom_sf"/>
</dbReference>
<dbReference type="PANTHER" id="PTHR47245">
    <property type="entry name" value="PEPTIDYLPROLYL ISOMERASE"/>
    <property type="match status" value="1"/>
</dbReference>
<dbReference type="SUPFAM" id="SSF109998">
    <property type="entry name" value="Triger factor/SurA peptide-binding domain-like"/>
    <property type="match status" value="2"/>
</dbReference>
<dbReference type="SUPFAM" id="SSF54534">
    <property type="entry name" value="FKBP-like"/>
    <property type="match status" value="2"/>
</dbReference>
<evidence type="ECO:0000313" key="11">
    <source>
        <dbReference type="Proteomes" id="UP000237819"/>
    </source>
</evidence>
<proteinExistence type="predicted"/>
<dbReference type="PROSITE" id="PS50198">
    <property type="entry name" value="PPIC_PPIASE_2"/>
    <property type="match status" value="2"/>
</dbReference>
<dbReference type="Pfam" id="PF00639">
    <property type="entry name" value="Rotamase"/>
    <property type="match status" value="2"/>
</dbReference>
<organism evidence="10 11">
    <name type="scientific">Blastopirellula marina</name>
    <dbReference type="NCBI Taxonomy" id="124"/>
    <lineage>
        <taxon>Bacteria</taxon>
        <taxon>Pseudomonadati</taxon>
        <taxon>Planctomycetota</taxon>
        <taxon>Planctomycetia</taxon>
        <taxon>Pirellulales</taxon>
        <taxon>Pirellulaceae</taxon>
        <taxon>Blastopirellula</taxon>
    </lineage>
</organism>
<dbReference type="Gene3D" id="1.10.4030.10">
    <property type="entry name" value="Porin chaperone SurA, peptide-binding domain"/>
    <property type="match status" value="2"/>
</dbReference>
<evidence type="ECO:0000256" key="4">
    <source>
        <dbReference type="ARBA" id="ARBA00023110"/>
    </source>
</evidence>
<feature type="domain" description="PpiC" evidence="9">
    <location>
        <begin position="211"/>
        <end position="301"/>
    </location>
</feature>
<dbReference type="InterPro" id="IPR050245">
    <property type="entry name" value="PrsA_foldase"/>
</dbReference>
<keyword evidence="8" id="KW-0472">Membrane</keyword>